<comment type="subcellular location">
    <subcellularLocation>
        <location evidence="2 7">Membrane</location>
        <topology evidence="2 7">Multi-pass membrane protein</topology>
    </subcellularLocation>
</comment>
<dbReference type="PANTHER" id="PTHR19317:SF1">
    <property type="entry name" value="PRA1 FAMILY PROTEIN H"/>
    <property type="match status" value="1"/>
</dbReference>
<dbReference type="PANTHER" id="PTHR19317">
    <property type="entry name" value="PRENYLATED RAB ACCEPTOR 1-RELATED"/>
    <property type="match status" value="1"/>
</dbReference>
<keyword evidence="7" id="KW-0813">Transport</keyword>
<reference evidence="8" key="2">
    <citation type="submission" date="2023-05" db="EMBL/GenBank/DDBJ databases">
        <authorList>
            <person name="Schelkunov M.I."/>
        </authorList>
    </citation>
    <scope>NUCLEOTIDE SEQUENCE</scope>
    <source>
        <strain evidence="8">Hsosn_3</strain>
        <tissue evidence="8">Leaf</tissue>
    </source>
</reference>
<evidence type="ECO:0000256" key="4">
    <source>
        <dbReference type="ARBA" id="ARBA00022692"/>
    </source>
</evidence>
<evidence type="ECO:0000313" key="8">
    <source>
        <dbReference type="EMBL" id="KAK1405123.1"/>
    </source>
</evidence>
<sequence>MSFSANPLALSVPEPAFESWLRDTGYLEVLDQKTSDLSAAGTSVDSAAATTSFPTAGIDTGVFISLFSKIWTLISLLTINPVSKLTAGDFSGDTAAWTSGFIGFYDSYSFPSSPDQARMRVHENVKRHAKNYASLFVLFFACSLYQMPLALIGLLSSLALWDVFRCYGNRWGLDEYPVLKQTLFAIMQVGTLVLLMYFNVQMALLCAVGVTYAVTILHASFRKLSPAKPPTRGRSK</sequence>
<dbReference type="InterPro" id="IPR004895">
    <property type="entry name" value="Prenylated_rab_accept_PRA1"/>
</dbReference>
<evidence type="ECO:0000256" key="1">
    <source>
        <dbReference type="ARBA" id="ARBA00002501"/>
    </source>
</evidence>
<name>A0AAD8NEP2_9APIA</name>
<evidence type="ECO:0000256" key="2">
    <source>
        <dbReference type="ARBA" id="ARBA00004141"/>
    </source>
</evidence>
<dbReference type="GO" id="GO:0016192">
    <property type="term" value="P:vesicle-mediated transport"/>
    <property type="evidence" value="ECO:0007669"/>
    <property type="project" value="UniProtKB-ARBA"/>
</dbReference>
<feature type="transmembrane region" description="Helical" evidence="7">
    <location>
        <begin position="135"/>
        <end position="161"/>
    </location>
</feature>
<evidence type="ECO:0000256" key="3">
    <source>
        <dbReference type="ARBA" id="ARBA00006483"/>
    </source>
</evidence>
<proteinExistence type="inferred from homology"/>
<comment type="function">
    <text evidence="1 7">May be involved in both secretory and endocytic intracellular trafficking in the endosomal/prevacuolar compartments.</text>
</comment>
<dbReference type="GO" id="GO:0005794">
    <property type="term" value="C:Golgi apparatus"/>
    <property type="evidence" value="ECO:0007669"/>
    <property type="project" value="TreeGrafter"/>
</dbReference>
<comment type="similarity">
    <text evidence="3 7">Belongs to the PRA1 family.</text>
</comment>
<dbReference type="GO" id="GO:0005783">
    <property type="term" value="C:endoplasmic reticulum"/>
    <property type="evidence" value="ECO:0007669"/>
    <property type="project" value="TreeGrafter"/>
</dbReference>
<feature type="transmembrane region" description="Helical" evidence="7">
    <location>
        <begin position="203"/>
        <end position="221"/>
    </location>
</feature>
<keyword evidence="5 7" id="KW-1133">Transmembrane helix</keyword>
<keyword evidence="9" id="KW-1185">Reference proteome</keyword>
<evidence type="ECO:0000256" key="7">
    <source>
        <dbReference type="RuleBase" id="RU363107"/>
    </source>
</evidence>
<evidence type="ECO:0000313" key="9">
    <source>
        <dbReference type="Proteomes" id="UP001237642"/>
    </source>
</evidence>
<comment type="caution">
    <text evidence="8">The sequence shown here is derived from an EMBL/GenBank/DDBJ whole genome shotgun (WGS) entry which is preliminary data.</text>
</comment>
<organism evidence="8 9">
    <name type="scientific">Heracleum sosnowskyi</name>
    <dbReference type="NCBI Taxonomy" id="360622"/>
    <lineage>
        <taxon>Eukaryota</taxon>
        <taxon>Viridiplantae</taxon>
        <taxon>Streptophyta</taxon>
        <taxon>Embryophyta</taxon>
        <taxon>Tracheophyta</taxon>
        <taxon>Spermatophyta</taxon>
        <taxon>Magnoliopsida</taxon>
        <taxon>eudicotyledons</taxon>
        <taxon>Gunneridae</taxon>
        <taxon>Pentapetalae</taxon>
        <taxon>asterids</taxon>
        <taxon>campanulids</taxon>
        <taxon>Apiales</taxon>
        <taxon>Apiaceae</taxon>
        <taxon>Apioideae</taxon>
        <taxon>apioid superclade</taxon>
        <taxon>Tordylieae</taxon>
        <taxon>Tordyliinae</taxon>
        <taxon>Heracleum</taxon>
    </lineage>
</organism>
<evidence type="ECO:0000256" key="6">
    <source>
        <dbReference type="ARBA" id="ARBA00023136"/>
    </source>
</evidence>
<keyword evidence="6 7" id="KW-0472">Membrane</keyword>
<accession>A0AAD8NEP2</accession>
<dbReference type="GO" id="GO:0016020">
    <property type="term" value="C:membrane"/>
    <property type="evidence" value="ECO:0007669"/>
    <property type="project" value="UniProtKB-SubCell"/>
</dbReference>
<evidence type="ECO:0000256" key="5">
    <source>
        <dbReference type="ARBA" id="ARBA00022989"/>
    </source>
</evidence>
<keyword evidence="4 7" id="KW-0812">Transmembrane</keyword>
<dbReference type="Pfam" id="PF03208">
    <property type="entry name" value="PRA1"/>
    <property type="match status" value="1"/>
</dbReference>
<protein>
    <recommendedName>
        <fullName evidence="7">PRA1 family protein</fullName>
    </recommendedName>
</protein>
<gene>
    <name evidence="8" type="ORF">POM88_004728</name>
</gene>
<dbReference type="AlphaFoldDB" id="A0AAD8NEP2"/>
<reference evidence="8" key="1">
    <citation type="submission" date="2023-02" db="EMBL/GenBank/DDBJ databases">
        <title>Genome of toxic invasive species Heracleum sosnowskyi carries increased number of genes despite the absence of recent whole-genome duplications.</title>
        <authorList>
            <person name="Schelkunov M."/>
            <person name="Shtratnikova V."/>
            <person name="Makarenko M."/>
            <person name="Klepikova A."/>
            <person name="Omelchenko D."/>
            <person name="Novikova G."/>
            <person name="Obukhova E."/>
            <person name="Bogdanov V."/>
            <person name="Penin A."/>
            <person name="Logacheva M."/>
        </authorList>
    </citation>
    <scope>NUCLEOTIDE SEQUENCE</scope>
    <source>
        <strain evidence="8">Hsosn_3</strain>
        <tissue evidence="8">Leaf</tissue>
    </source>
</reference>
<dbReference type="Proteomes" id="UP001237642">
    <property type="component" value="Unassembled WGS sequence"/>
</dbReference>
<dbReference type="EMBL" id="JAUIZM010000001">
    <property type="protein sequence ID" value="KAK1405123.1"/>
    <property type="molecule type" value="Genomic_DNA"/>
</dbReference>